<protein>
    <submittedName>
        <fullName evidence="2">Uncharacterized protein</fullName>
    </submittedName>
</protein>
<keyword evidence="3" id="KW-1185">Reference proteome</keyword>
<feature type="region of interest" description="Disordered" evidence="1">
    <location>
        <begin position="163"/>
        <end position="208"/>
    </location>
</feature>
<evidence type="ECO:0000313" key="2">
    <source>
        <dbReference type="EMBL" id="GAA2607520.1"/>
    </source>
</evidence>
<gene>
    <name evidence="2" type="ORF">GCM10009863_21170</name>
</gene>
<reference evidence="2 3" key="1">
    <citation type="journal article" date="2019" name="Int. J. Syst. Evol. Microbiol.">
        <title>The Global Catalogue of Microorganisms (GCM) 10K type strain sequencing project: providing services to taxonomists for standard genome sequencing and annotation.</title>
        <authorList>
            <consortium name="The Broad Institute Genomics Platform"/>
            <consortium name="The Broad Institute Genome Sequencing Center for Infectious Disease"/>
            <person name="Wu L."/>
            <person name="Ma J."/>
        </authorList>
    </citation>
    <scope>NUCLEOTIDE SEQUENCE [LARGE SCALE GENOMIC DNA]</scope>
    <source>
        <strain evidence="2 3">JCM 16373</strain>
    </source>
</reference>
<evidence type="ECO:0000256" key="1">
    <source>
        <dbReference type="SAM" id="MobiDB-lite"/>
    </source>
</evidence>
<name>A0ABN3Q1J1_9ACTN</name>
<sequence length="208" mass="21742">MGSVEYIEDRGRGPVSSRACSEVGEPGACSEYTEDEGRIPVSPREYSEVGDSGACSEYTEDEGRIPVSPREYSEVGDSGACSEYTEDEGRIPVSPREYSEVGDSGACSEYTEVGDSARGTAVGGWGACLGFVNASGGGAGARRGFMNSPSSAPGCKGDWYSYRSRPWEDPKTPSAPPRLPYGPSPARPLGSLSGIVNSSGGIPLTRET</sequence>
<comment type="caution">
    <text evidence="2">The sequence shown here is derived from an EMBL/GenBank/DDBJ whole genome shotgun (WGS) entry which is preliminary data.</text>
</comment>
<feature type="region of interest" description="Disordered" evidence="1">
    <location>
        <begin position="1"/>
        <end position="105"/>
    </location>
</feature>
<organism evidence="2 3">
    <name type="scientific">Streptomyces axinellae</name>
    <dbReference type="NCBI Taxonomy" id="552788"/>
    <lineage>
        <taxon>Bacteria</taxon>
        <taxon>Bacillati</taxon>
        <taxon>Actinomycetota</taxon>
        <taxon>Actinomycetes</taxon>
        <taxon>Kitasatosporales</taxon>
        <taxon>Streptomycetaceae</taxon>
        <taxon>Streptomyces</taxon>
    </lineage>
</organism>
<evidence type="ECO:0000313" key="3">
    <source>
        <dbReference type="Proteomes" id="UP001501447"/>
    </source>
</evidence>
<dbReference type="Proteomes" id="UP001501447">
    <property type="component" value="Unassembled WGS sequence"/>
</dbReference>
<feature type="compositionally biased region" description="Pro residues" evidence="1">
    <location>
        <begin position="173"/>
        <end position="186"/>
    </location>
</feature>
<proteinExistence type="predicted"/>
<dbReference type="EMBL" id="BAAARJ010000006">
    <property type="protein sequence ID" value="GAA2607520.1"/>
    <property type="molecule type" value="Genomic_DNA"/>
</dbReference>
<accession>A0ABN3Q1J1</accession>